<proteinExistence type="predicted"/>
<evidence type="ECO:0000256" key="1">
    <source>
        <dbReference type="ARBA" id="ARBA00022737"/>
    </source>
</evidence>
<dbReference type="InterPro" id="IPR052025">
    <property type="entry name" value="Xyloglucanase_GH74"/>
</dbReference>
<dbReference type="Pfam" id="PF15902">
    <property type="entry name" value="Sortilin-Vps10"/>
    <property type="match status" value="1"/>
</dbReference>
<dbReference type="AlphaFoldDB" id="A0A381RC47"/>
<name>A0A381RC47_9ZZZZ</name>
<feature type="domain" description="Sortilin N-terminal" evidence="2">
    <location>
        <begin position="145"/>
        <end position="286"/>
    </location>
</feature>
<dbReference type="PANTHER" id="PTHR43739:SF5">
    <property type="entry name" value="EXO-ALPHA-SIALIDASE"/>
    <property type="match status" value="1"/>
</dbReference>
<evidence type="ECO:0000259" key="2">
    <source>
        <dbReference type="Pfam" id="PF15902"/>
    </source>
</evidence>
<dbReference type="CDD" id="cd15482">
    <property type="entry name" value="Sialidase_non-viral"/>
    <property type="match status" value="1"/>
</dbReference>
<gene>
    <name evidence="3" type="ORF">METZ01_LOCUS41293</name>
</gene>
<dbReference type="EMBL" id="UINC01001771">
    <property type="protein sequence ID" value="SUZ88439.1"/>
    <property type="molecule type" value="Genomic_DNA"/>
</dbReference>
<dbReference type="PANTHER" id="PTHR43739">
    <property type="entry name" value="XYLOGLUCANASE (EUROFUNG)"/>
    <property type="match status" value="1"/>
</dbReference>
<dbReference type="Gene3D" id="2.130.10.10">
    <property type="entry name" value="YVTN repeat-like/Quinoprotein amine dehydrogenase"/>
    <property type="match status" value="5"/>
</dbReference>
<accession>A0A381RC47</accession>
<dbReference type="InterPro" id="IPR031778">
    <property type="entry name" value="Sortilin_N"/>
</dbReference>
<keyword evidence="1" id="KW-0677">Repeat</keyword>
<dbReference type="InterPro" id="IPR015943">
    <property type="entry name" value="WD40/YVTN_repeat-like_dom_sf"/>
</dbReference>
<sequence>MCKSYQRALTAVILLVVASSSIIAQESRMSAAERFSAYQTHRSMVGGSLFKNLPWQHLGPTNISGRSTDIALAEPRGETYTIYVAGASGGVWKTENEGVTWTSLFDEQLTTSIGDLAIAPSDSEIVWAGTGEANIFRSSHAGAGIYKSTDGGNSWQHMGLTETQTIGRIVVHPENPDVVWVAASGHEYRDNPERGVYKTVDGGHNWNQVLFIDDMTGAVDLVIHPLDSNTLYAATWQRRRAKFNDPRNEPAFTGSNEYFTGSGVWKSTDGGESWRQMNDGLPNPRYRGRIGIDIARSQPETIYAFVDNYEIAREAEEGEADAYGRPRGGVIRGATVFRSDNGGGSWRRTSEHNQFMEGLGGTYGWVFGQMRVDPNNPDKVYVMGLGLNVSEDSGRTFRRLSGMHGDHHGLYIDPNNSDYLVNANDGGAYVSYDAGENWRFFGELPMVQFFNVNFDMGDPFRVYGSVQDHGSYTGVVNLNNGRHEIPAVEFDGAPGGEGSHHAIDPRDTDIVYSAGFYGTISRTNRATGETKQIVPKPPEGELPYRGQWLAHFIMSPHDPNTIYHGMNHVFRSTNQGDDWERISPDLTHNDPDRLGDIQFQTITALSESPITEGLLYAGSDDGRVHVTRDGGASWTDISGGLHPDRFTSEVLASEYHESTVYVTQNGRRSDDFAPYVWRSTDYGDTWENIADGIPFGPVNIIREDPKNPNLLYVGNDVGVYVSLDRGSKWHALPYGLPSTFVHDLVIHPRDDIMVAATHGRGMFAFDVRQLQQLTTEIVATTSHMFEPEGGLLALGNGRGRSSTSAVQSAYVHYWLNEEAEVSLEIQDNRGQVVNILEASGDPGLHAVEWTLERMGSDQGGRGAGFSRRTDLVQPGEYTVILGVNDAEHRMPLRITRRQP</sequence>
<protein>
    <recommendedName>
        <fullName evidence="2">Sortilin N-terminal domain-containing protein</fullName>
    </recommendedName>
</protein>
<dbReference type="SUPFAM" id="SSF110296">
    <property type="entry name" value="Oligoxyloglucan reducing end-specific cellobiohydrolase"/>
    <property type="match status" value="3"/>
</dbReference>
<evidence type="ECO:0000313" key="3">
    <source>
        <dbReference type="EMBL" id="SUZ88439.1"/>
    </source>
</evidence>
<reference evidence="3" key="1">
    <citation type="submission" date="2018-05" db="EMBL/GenBank/DDBJ databases">
        <authorList>
            <person name="Lanie J.A."/>
            <person name="Ng W.-L."/>
            <person name="Kazmierczak K.M."/>
            <person name="Andrzejewski T.M."/>
            <person name="Davidsen T.M."/>
            <person name="Wayne K.J."/>
            <person name="Tettelin H."/>
            <person name="Glass J.I."/>
            <person name="Rusch D."/>
            <person name="Podicherti R."/>
            <person name="Tsui H.-C.T."/>
            <person name="Winkler M.E."/>
        </authorList>
    </citation>
    <scope>NUCLEOTIDE SEQUENCE</scope>
</reference>
<organism evidence="3">
    <name type="scientific">marine metagenome</name>
    <dbReference type="NCBI Taxonomy" id="408172"/>
    <lineage>
        <taxon>unclassified sequences</taxon>
        <taxon>metagenomes</taxon>
        <taxon>ecological metagenomes</taxon>
    </lineage>
</organism>
<dbReference type="GO" id="GO:0010411">
    <property type="term" value="P:xyloglucan metabolic process"/>
    <property type="evidence" value="ECO:0007669"/>
    <property type="project" value="TreeGrafter"/>
</dbReference>